<evidence type="ECO:0000256" key="4">
    <source>
        <dbReference type="PIRSR" id="PIRSR000350-2"/>
    </source>
</evidence>
<dbReference type="InterPro" id="IPR036188">
    <property type="entry name" value="FAD/NAD-bd_sf"/>
</dbReference>
<comment type="similarity">
    <text evidence="1">Belongs to the class-I pyridine nucleotide-disulfide oxidoreductase family.</text>
</comment>
<organism evidence="9 10">
    <name type="scientific">Nitrosomonas marina</name>
    <dbReference type="NCBI Taxonomy" id="917"/>
    <lineage>
        <taxon>Bacteria</taxon>
        <taxon>Pseudomonadati</taxon>
        <taxon>Pseudomonadota</taxon>
        <taxon>Betaproteobacteria</taxon>
        <taxon>Nitrosomonadales</taxon>
        <taxon>Nitrosomonadaceae</taxon>
        <taxon>Nitrosomonas</taxon>
    </lineage>
</organism>
<dbReference type="EMBL" id="FOCP01000011">
    <property type="protein sequence ID" value="SEN23959.1"/>
    <property type="molecule type" value="Genomic_DNA"/>
</dbReference>
<dbReference type="PANTHER" id="PTHR43014:SF4">
    <property type="entry name" value="PYRIDINE NUCLEOTIDE-DISULFIDE OXIDOREDUCTASE RCLA-RELATED"/>
    <property type="match status" value="1"/>
</dbReference>
<dbReference type="Proteomes" id="UP000199459">
    <property type="component" value="Unassembled WGS sequence"/>
</dbReference>
<feature type="active site" description="Proton acceptor" evidence="4">
    <location>
        <position position="441"/>
    </location>
</feature>
<accession>A0A1H8EWW3</accession>
<keyword evidence="2" id="KW-0285">Flavoprotein</keyword>
<name>A0A1H8EWW3_9PROT</name>
<dbReference type="Gene3D" id="3.50.50.60">
    <property type="entry name" value="FAD/NAD(P)-binding domain"/>
    <property type="match status" value="2"/>
</dbReference>
<dbReference type="PRINTS" id="PR00411">
    <property type="entry name" value="PNDRDTASEI"/>
</dbReference>
<dbReference type="PANTHER" id="PTHR43014">
    <property type="entry name" value="MERCURIC REDUCTASE"/>
    <property type="match status" value="1"/>
</dbReference>
<feature type="binding site" evidence="5">
    <location>
        <begin position="181"/>
        <end position="188"/>
    </location>
    <ligand>
        <name>NAD(+)</name>
        <dbReference type="ChEBI" id="CHEBI:57540"/>
    </ligand>
</feature>
<dbReference type="InterPro" id="IPR023753">
    <property type="entry name" value="FAD/NAD-binding_dom"/>
</dbReference>
<dbReference type="NCBIfam" id="NF004939">
    <property type="entry name" value="PRK06292.1-1"/>
    <property type="match status" value="1"/>
</dbReference>
<keyword evidence="3 5" id="KW-0274">FAD</keyword>
<gene>
    <name evidence="9" type="ORF">SAMN05216325_1113</name>
</gene>
<evidence type="ECO:0000256" key="5">
    <source>
        <dbReference type="PIRSR" id="PIRSR000350-3"/>
    </source>
</evidence>
<comment type="cofactor">
    <cofactor evidence="5">
        <name>FAD</name>
        <dbReference type="ChEBI" id="CHEBI:57692"/>
    </cofactor>
    <text evidence="5">Binds 1 FAD per subunit.</text>
</comment>
<dbReference type="STRING" id="917.SAMN05216326_11340"/>
<dbReference type="OrthoDB" id="178496at2"/>
<sequence length="473" mass="52319">MATRQADIVIIGAGTAGLAAYSAAKHKTRNIVLINEGHYGTTCARVGCMPSKVFIQTANDYHRRHQLAKQGIHGGDRLFIRTEEALRHVRSMRDYFVSFVMESIEDIDENNMHGKARFLEPDTLQVGDQTIQAGKVILASGSTPFIPEPLKAIRDKNRNSVLTTDELFELEILPESVAVIGTGPLGLELGQAMHRMGVTTHLFGRSRTVGGLTDADVIEYAIKTFQEELSLSYAQELCYESCGDEVAISWQEGQDTRHIQVKTVLAATGRRPNVRNLGLEEIGVPFTDAGVPEYNPETMQIADFPIFIAGDVTGVRPVLHEASDEGRIAGWNCVNETAAFQRRTPLAITFSEPNIVRVGKPRRKLTEGEYHTGEVLFDSQGRATIQQYNKGMLHIFGDKHSGVLLGAEMIAPAGEHMGHLLSWAIENRMTVFDALAAPFYHPVVEEGLRTCLRDLAEKIDPSRRGLEIRFKSN</sequence>
<dbReference type="SUPFAM" id="SSF51905">
    <property type="entry name" value="FAD/NAD(P)-binding domain"/>
    <property type="match status" value="1"/>
</dbReference>
<dbReference type="GO" id="GO:0050660">
    <property type="term" value="F:flavin adenine dinucleotide binding"/>
    <property type="evidence" value="ECO:0007669"/>
    <property type="project" value="TreeGrafter"/>
</dbReference>
<evidence type="ECO:0000256" key="3">
    <source>
        <dbReference type="ARBA" id="ARBA00022827"/>
    </source>
</evidence>
<keyword evidence="5" id="KW-0547">Nucleotide-binding</keyword>
<feature type="domain" description="FAD/NAD(P)-binding" evidence="8">
    <location>
        <begin position="7"/>
        <end position="326"/>
    </location>
</feature>
<dbReference type="PIRSF" id="PIRSF000350">
    <property type="entry name" value="Mercury_reductase_MerA"/>
    <property type="match status" value="1"/>
</dbReference>
<feature type="binding site" evidence="5">
    <location>
        <position position="311"/>
    </location>
    <ligand>
        <name>FAD</name>
        <dbReference type="ChEBI" id="CHEBI:57692"/>
    </ligand>
</feature>
<dbReference type="Pfam" id="PF02852">
    <property type="entry name" value="Pyr_redox_dim"/>
    <property type="match status" value="1"/>
</dbReference>
<keyword evidence="5" id="KW-0520">NAD</keyword>
<dbReference type="InterPro" id="IPR001100">
    <property type="entry name" value="Pyr_nuc-diS_OxRdtase"/>
</dbReference>
<dbReference type="GO" id="GO:0003955">
    <property type="term" value="F:NAD(P)H dehydrogenase (quinone) activity"/>
    <property type="evidence" value="ECO:0007669"/>
    <property type="project" value="TreeGrafter"/>
</dbReference>
<feature type="domain" description="Pyridine nucleotide-disulphide oxidoreductase dimerisation" evidence="7">
    <location>
        <begin position="348"/>
        <end position="450"/>
    </location>
</feature>
<dbReference type="InterPro" id="IPR004099">
    <property type="entry name" value="Pyr_nucl-diS_OxRdtase_dimer"/>
</dbReference>
<dbReference type="Gene3D" id="3.30.390.30">
    <property type="match status" value="1"/>
</dbReference>
<evidence type="ECO:0000259" key="7">
    <source>
        <dbReference type="Pfam" id="PF02852"/>
    </source>
</evidence>
<feature type="binding site" evidence="5">
    <location>
        <position position="52"/>
    </location>
    <ligand>
        <name>FAD</name>
        <dbReference type="ChEBI" id="CHEBI:57692"/>
    </ligand>
</feature>
<dbReference type="Pfam" id="PF07992">
    <property type="entry name" value="Pyr_redox_2"/>
    <property type="match status" value="1"/>
</dbReference>
<evidence type="ECO:0000256" key="2">
    <source>
        <dbReference type="ARBA" id="ARBA00022630"/>
    </source>
</evidence>
<feature type="binding site" evidence="5">
    <location>
        <position position="269"/>
    </location>
    <ligand>
        <name>NAD(+)</name>
        <dbReference type="ChEBI" id="CHEBI:57540"/>
    </ligand>
</feature>
<feature type="disulfide bond" description="Redox-active" evidence="6">
    <location>
        <begin position="43"/>
        <end position="48"/>
    </location>
</feature>
<evidence type="ECO:0000313" key="10">
    <source>
        <dbReference type="Proteomes" id="UP000199459"/>
    </source>
</evidence>
<evidence type="ECO:0000256" key="6">
    <source>
        <dbReference type="PIRSR" id="PIRSR000350-4"/>
    </source>
</evidence>
<dbReference type="InterPro" id="IPR016156">
    <property type="entry name" value="FAD/NAD-linked_Rdtase_dimer_sf"/>
</dbReference>
<protein>
    <submittedName>
        <fullName evidence="9">Dihydrolipoamide dehydrogenase</fullName>
    </submittedName>
</protein>
<evidence type="ECO:0000313" key="9">
    <source>
        <dbReference type="EMBL" id="SEN23959.1"/>
    </source>
</evidence>
<evidence type="ECO:0000256" key="1">
    <source>
        <dbReference type="ARBA" id="ARBA00007532"/>
    </source>
</evidence>
<proteinExistence type="inferred from homology"/>
<dbReference type="RefSeq" id="WP_090631510.1">
    <property type="nucleotide sequence ID" value="NZ_FOCP01000011.1"/>
</dbReference>
<reference evidence="9 10" key="1">
    <citation type="submission" date="2016-10" db="EMBL/GenBank/DDBJ databases">
        <authorList>
            <person name="de Groot N.N."/>
        </authorList>
    </citation>
    <scope>NUCLEOTIDE SEQUENCE [LARGE SCALE GENOMIC DNA]</scope>
    <source>
        <strain evidence="9 10">Nm22</strain>
    </source>
</reference>
<evidence type="ECO:0000259" key="8">
    <source>
        <dbReference type="Pfam" id="PF07992"/>
    </source>
</evidence>
<dbReference type="SUPFAM" id="SSF55424">
    <property type="entry name" value="FAD/NAD-linked reductases, dimerisation (C-terminal) domain"/>
    <property type="match status" value="1"/>
</dbReference>
<dbReference type="AlphaFoldDB" id="A0A1H8EWW3"/>
<dbReference type="PRINTS" id="PR00368">
    <property type="entry name" value="FADPNR"/>
</dbReference>